<dbReference type="EMBL" id="CM044708">
    <property type="protein sequence ID" value="KAI5648702.1"/>
    <property type="molecule type" value="Genomic_DNA"/>
</dbReference>
<keyword evidence="2" id="KW-1185">Reference proteome</keyword>
<comment type="caution">
    <text evidence="1">The sequence shown here is derived from an EMBL/GenBank/DDBJ whole genome shotgun (WGS) entry which is preliminary data.</text>
</comment>
<evidence type="ECO:0000313" key="1">
    <source>
        <dbReference type="EMBL" id="KAI5648702.1"/>
    </source>
</evidence>
<evidence type="ECO:0000313" key="2">
    <source>
        <dbReference type="Proteomes" id="UP001060085"/>
    </source>
</evidence>
<dbReference type="Proteomes" id="UP001060085">
    <property type="component" value="Linkage Group LG08"/>
</dbReference>
<organism evidence="1 2">
    <name type="scientific">Catharanthus roseus</name>
    <name type="common">Madagascar periwinkle</name>
    <name type="synonym">Vinca rosea</name>
    <dbReference type="NCBI Taxonomy" id="4058"/>
    <lineage>
        <taxon>Eukaryota</taxon>
        <taxon>Viridiplantae</taxon>
        <taxon>Streptophyta</taxon>
        <taxon>Embryophyta</taxon>
        <taxon>Tracheophyta</taxon>
        <taxon>Spermatophyta</taxon>
        <taxon>Magnoliopsida</taxon>
        <taxon>eudicotyledons</taxon>
        <taxon>Gunneridae</taxon>
        <taxon>Pentapetalae</taxon>
        <taxon>asterids</taxon>
        <taxon>lamiids</taxon>
        <taxon>Gentianales</taxon>
        <taxon>Apocynaceae</taxon>
        <taxon>Rauvolfioideae</taxon>
        <taxon>Vinceae</taxon>
        <taxon>Catharanthinae</taxon>
        <taxon>Catharanthus</taxon>
    </lineage>
</organism>
<accession>A0ACB9ZP31</accession>
<proteinExistence type="predicted"/>
<sequence>MPGPVRVGHPGCPLRRRLPVTLVTAEADSEGVFRSTLRLLTAPRRGTAATQQPFICPMTVHLLCLVHLFDLISTDGFYRGRRNFVYKIINIMISKKLILNTMTLIILYSL</sequence>
<reference evidence="2" key="1">
    <citation type="journal article" date="2023" name="Nat. Plants">
        <title>Single-cell RNA sequencing provides a high-resolution roadmap for understanding the multicellular compartmentation of specialized metabolism.</title>
        <authorList>
            <person name="Sun S."/>
            <person name="Shen X."/>
            <person name="Li Y."/>
            <person name="Li Y."/>
            <person name="Wang S."/>
            <person name="Li R."/>
            <person name="Zhang H."/>
            <person name="Shen G."/>
            <person name="Guo B."/>
            <person name="Wei J."/>
            <person name="Xu J."/>
            <person name="St-Pierre B."/>
            <person name="Chen S."/>
            <person name="Sun C."/>
        </authorList>
    </citation>
    <scope>NUCLEOTIDE SEQUENCE [LARGE SCALE GENOMIC DNA]</scope>
</reference>
<name>A0ACB9ZP31_CATRO</name>
<gene>
    <name evidence="1" type="ORF">M9H77_34707</name>
</gene>
<protein>
    <submittedName>
        <fullName evidence="1">Uncharacterized protein</fullName>
    </submittedName>
</protein>